<comment type="caution">
    <text evidence="7">The sequence shown here is derived from an EMBL/GenBank/DDBJ whole genome shotgun (WGS) entry which is preliminary data.</text>
</comment>
<comment type="caution">
    <text evidence="3">Lacks conserved residue(s) required for the propagation of feature annotation.</text>
</comment>
<keyword evidence="3" id="KW-0479">Metal-binding</keyword>
<dbReference type="EC" id="4.1.1.36" evidence="3"/>
<comment type="function">
    <text evidence="3">Catalyzes two sequential steps in the biosynthesis of coenzyme A. In the first step cysteine is conjugated to 4'-phosphopantothenate to form 4-phosphopantothenoylcysteine. In the second step the latter compound is decarboxylated to form 4'-phosphopantotheine.</text>
</comment>
<dbReference type="PANTHER" id="PTHR14359">
    <property type="entry name" value="HOMO-OLIGOMERIC FLAVIN CONTAINING CYS DECARBOXYLASE FAMILY"/>
    <property type="match status" value="1"/>
</dbReference>
<evidence type="ECO:0000256" key="4">
    <source>
        <dbReference type="RuleBase" id="RU364078"/>
    </source>
</evidence>
<comment type="catalytic activity">
    <reaction evidence="3 4">
        <text>N-[(R)-4-phosphopantothenoyl]-L-cysteine + H(+) = (R)-4'-phosphopantetheine + CO2</text>
        <dbReference type="Rhea" id="RHEA:16793"/>
        <dbReference type="ChEBI" id="CHEBI:15378"/>
        <dbReference type="ChEBI" id="CHEBI:16526"/>
        <dbReference type="ChEBI" id="CHEBI:59458"/>
        <dbReference type="ChEBI" id="CHEBI:61723"/>
        <dbReference type="EC" id="4.1.1.36"/>
    </reaction>
</comment>
<dbReference type="SUPFAM" id="SSF52507">
    <property type="entry name" value="Homo-oligomeric flavin-containing Cys decarboxylases, HFCD"/>
    <property type="match status" value="1"/>
</dbReference>
<reference evidence="7 8" key="1">
    <citation type="submission" date="2019-03" db="EMBL/GenBank/DDBJ databases">
        <title>Genomic Encyclopedia of Type Strains, Phase III (KMG-III): the genomes of soil and plant-associated and newly described type strains.</title>
        <authorList>
            <person name="Whitman W."/>
        </authorList>
    </citation>
    <scope>NUCLEOTIDE SEQUENCE [LARGE SCALE GENOMIC DNA]</scope>
    <source>
        <strain evidence="7 8">CECT 8976</strain>
    </source>
</reference>
<dbReference type="Pfam" id="PF04127">
    <property type="entry name" value="DFP"/>
    <property type="match status" value="1"/>
</dbReference>
<feature type="binding site" evidence="3">
    <location>
        <position position="329"/>
    </location>
    <ligand>
        <name>CTP</name>
        <dbReference type="ChEBI" id="CHEBI:37563"/>
    </ligand>
</feature>
<dbReference type="AlphaFoldDB" id="A0A4R7AW00"/>
<keyword evidence="3" id="KW-0511">Multifunctional enzyme</keyword>
<comment type="similarity">
    <text evidence="3 4">In the N-terminal section; belongs to the HFCD (homo-oligomeric flavin containing Cys decarboxylase) superfamily.</text>
</comment>
<comment type="function">
    <text evidence="4">Catalyzes two steps in the biosynthesis of coenzyme A. In the first step cysteine is conjugated to 4'-phosphopantothenate to form 4-phosphopantothenoylcysteine, in the latter compound is decarboxylated to form 4'-phosphopantotheine.</text>
</comment>
<dbReference type="InterPro" id="IPR003382">
    <property type="entry name" value="Flavoprotein"/>
</dbReference>
<comment type="catalytic activity">
    <reaction evidence="3 4">
        <text>(R)-4'-phosphopantothenate + L-cysteine + CTP = N-[(R)-4-phosphopantothenoyl]-L-cysteine + CMP + diphosphate + H(+)</text>
        <dbReference type="Rhea" id="RHEA:19397"/>
        <dbReference type="ChEBI" id="CHEBI:10986"/>
        <dbReference type="ChEBI" id="CHEBI:15378"/>
        <dbReference type="ChEBI" id="CHEBI:33019"/>
        <dbReference type="ChEBI" id="CHEBI:35235"/>
        <dbReference type="ChEBI" id="CHEBI:37563"/>
        <dbReference type="ChEBI" id="CHEBI:59458"/>
        <dbReference type="ChEBI" id="CHEBI:60377"/>
        <dbReference type="EC" id="6.3.2.5"/>
    </reaction>
</comment>
<evidence type="ECO:0000259" key="5">
    <source>
        <dbReference type="Pfam" id="PF02441"/>
    </source>
</evidence>
<dbReference type="InterPro" id="IPR005252">
    <property type="entry name" value="CoaBC"/>
</dbReference>
<dbReference type="SUPFAM" id="SSF102645">
    <property type="entry name" value="CoaB-like"/>
    <property type="match status" value="1"/>
</dbReference>
<dbReference type="GO" id="GO:0004633">
    <property type="term" value="F:phosphopantothenoylcysteine decarboxylase activity"/>
    <property type="evidence" value="ECO:0007669"/>
    <property type="project" value="UniProtKB-UniRule"/>
</dbReference>
<feature type="binding site" evidence="3">
    <location>
        <position position="285"/>
    </location>
    <ligand>
        <name>CTP</name>
        <dbReference type="ChEBI" id="CHEBI:37563"/>
    </ligand>
</feature>
<dbReference type="Pfam" id="PF02441">
    <property type="entry name" value="Flavoprotein"/>
    <property type="match status" value="1"/>
</dbReference>
<keyword evidence="3" id="KW-0460">Magnesium</keyword>
<comment type="cofactor">
    <cofactor evidence="3">
        <name>Mg(2+)</name>
        <dbReference type="ChEBI" id="CHEBI:18420"/>
    </cofactor>
</comment>
<keyword evidence="8" id="KW-1185">Reference proteome</keyword>
<dbReference type="InterPro" id="IPR035929">
    <property type="entry name" value="CoaB-like_sf"/>
</dbReference>
<comment type="cofactor">
    <cofactor evidence="3">
        <name>FMN</name>
        <dbReference type="ChEBI" id="CHEBI:58210"/>
    </cofactor>
    <text evidence="3">Binds 1 FMN per subunit.</text>
</comment>
<feature type="binding site" evidence="3">
    <location>
        <begin position="311"/>
        <end position="314"/>
    </location>
    <ligand>
        <name>CTP</name>
        <dbReference type="ChEBI" id="CHEBI:37563"/>
    </ligand>
</feature>
<feature type="domain" description="DNA/pantothenate metabolism flavoprotein C-terminal" evidence="6">
    <location>
        <begin position="192"/>
        <end position="397"/>
    </location>
</feature>
<keyword evidence="3 4" id="KW-0285">Flavoprotein</keyword>
<dbReference type="HAMAP" id="MF_02225">
    <property type="entry name" value="CoaBC"/>
    <property type="match status" value="1"/>
</dbReference>
<comment type="pathway">
    <text evidence="3 4">Cofactor biosynthesis; coenzyme A biosynthesis; CoA from (R)-pantothenate: step 3/5.</text>
</comment>
<keyword evidence="1 3" id="KW-0210">Decarboxylase</keyword>
<dbReference type="GO" id="GO:0010181">
    <property type="term" value="F:FMN binding"/>
    <property type="evidence" value="ECO:0007669"/>
    <property type="project" value="UniProtKB-UniRule"/>
</dbReference>
<dbReference type="UniPathway" id="UPA00241">
    <property type="reaction ID" value="UER00353"/>
</dbReference>
<dbReference type="Gene3D" id="3.40.50.10300">
    <property type="entry name" value="CoaB-like"/>
    <property type="match status" value="1"/>
</dbReference>
<evidence type="ECO:0000256" key="1">
    <source>
        <dbReference type="ARBA" id="ARBA00022793"/>
    </source>
</evidence>
<protein>
    <recommendedName>
        <fullName evidence="3">Coenzyme A biosynthesis bifunctional protein CoaBC</fullName>
    </recommendedName>
    <alternativeName>
        <fullName evidence="3">DNA/pantothenate metabolism flavoprotein</fullName>
    </alternativeName>
    <alternativeName>
        <fullName evidence="3">Phosphopantothenoylcysteine synthetase/decarboxylase</fullName>
        <shortName evidence="3">PPCS-PPCDC</shortName>
    </alternativeName>
    <domain>
        <recommendedName>
            <fullName evidence="3">Phosphopantothenoylcysteine decarboxylase</fullName>
            <shortName evidence="3">PPC decarboxylase</shortName>
            <shortName evidence="3">PPC-DC</shortName>
            <ecNumber evidence="3">4.1.1.36</ecNumber>
        </recommendedName>
        <alternativeName>
            <fullName evidence="3">CoaC</fullName>
        </alternativeName>
    </domain>
    <domain>
        <recommendedName>
            <fullName evidence="3">Phosphopantothenate--cysteine ligase</fullName>
            <ecNumber evidence="3">6.3.2.5</ecNumber>
        </recommendedName>
        <alternativeName>
            <fullName evidence="3">CoaB</fullName>
        </alternativeName>
        <alternativeName>
            <fullName evidence="3">Phosphopantothenoylcysteine synthetase</fullName>
            <shortName evidence="3">PPC synthetase</shortName>
            <shortName evidence="3">PPC-S</shortName>
        </alternativeName>
    </domain>
</protein>
<dbReference type="GO" id="GO:0015941">
    <property type="term" value="P:pantothenate catabolic process"/>
    <property type="evidence" value="ECO:0007669"/>
    <property type="project" value="InterPro"/>
</dbReference>
<evidence type="ECO:0000256" key="2">
    <source>
        <dbReference type="ARBA" id="ARBA00023239"/>
    </source>
</evidence>
<feature type="region of interest" description="Phosphopantothenoylcysteine decarboxylase" evidence="3">
    <location>
        <begin position="1"/>
        <end position="196"/>
    </location>
</feature>
<dbReference type="InterPro" id="IPR036551">
    <property type="entry name" value="Flavin_trans-like"/>
</dbReference>
<dbReference type="PANTHER" id="PTHR14359:SF6">
    <property type="entry name" value="PHOSPHOPANTOTHENOYLCYSTEINE DECARBOXYLASE"/>
    <property type="match status" value="1"/>
</dbReference>
<dbReference type="GO" id="GO:0071513">
    <property type="term" value="C:phosphopantothenoylcysteine decarboxylase complex"/>
    <property type="evidence" value="ECO:0007669"/>
    <property type="project" value="TreeGrafter"/>
</dbReference>
<keyword evidence="3 4" id="KW-0288">FMN</keyword>
<sequence length="405" mass="43174">MNSAKGIMQMSSKRILLGITGGIAAYKAAELTRLLIKAGHRVEVVMTAGATHFVAPLTFQALSGNPVYTDQWDDRPANGMAHIDLSRRADAFLIAPASANTLAKLAHGQCDDLLTTLAAARTCPLIVAPAMNRQMWENPPNQRNIATLGADGVTIFGPDRGEQACGETGEGRMMEPEAIAELLHGFFRPKSLAGRRVLLTAGPTFEAIDPVRGITNISSGKMGYALARACRDAGAEVTLISGPTALPAPVGLTRIDVQSADEMQQAVLGQVGTCDTFIAVAAVADYRVKNRTEHKHKKHEGPLDIQLEENPDILRTVAALPAAPFCVGFAAESRDLLEHAERKRRDKKLPLLVANLVQTAMGADDNQVVLLDDHGAHALPAMPKQAVAEAIVDHLAALLANRLPN</sequence>
<feature type="binding site" evidence="3">
    <location>
        <position position="295"/>
    </location>
    <ligand>
        <name>CTP</name>
        <dbReference type="ChEBI" id="CHEBI:37563"/>
    </ligand>
</feature>
<dbReference type="EC" id="6.3.2.5" evidence="3"/>
<evidence type="ECO:0000313" key="8">
    <source>
        <dbReference type="Proteomes" id="UP000295611"/>
    </source>
</evidence>
<organism evidence="7 8">
    <name type="scientific">Paludibacterium purpuratum</name>
    <dbReference type="NCBI Taxonomy" id="1144873"/>
    <lineage>
        <taxon>Bacteria</taxon>
        <taxon>Pseudomonadati</taxon>
        <taxon>Pseudomonadota</taxon>
        <taxon>Betaproteobacteria</taxon>
        <taxon>Neisseriales</taxon>
        <taxon>Chromobacteriaceae</taxon>
        <taxon>Paludibacterium</taxon>
    </lineage>
</organism>
<gene>
    <name evidence="3" type="primary">coaBC</name>
    <name evidence="7" type="ORF">DFP86_11913</name>
</gene>
<evidence type="ECO:0000313" key="7">
    <source>
        <dbReference type="EMBL" id="TDR71431.1"/>
    </source>
</evidence>
<feature type="active site" description="Proton donor" evidence="3">
    <location>
        <position position="165"/>
    </location>
</feature>
<proteinExistence type="inferred from homology"/>
<evidence type="ECO:0000256" key="3">
    <source>
        <dbReference type="HAMAP-Rule" id="MF_02225"/>
    </source>
</evidence>
<keyword evidence="2 3" id="KW-0456">Lyase</keyword>
<feature type="region of interest" description="Phosphopantothenate--cysteine ligase" evidence="3">
    <location>
        <begin position="197"/>
        <end position="405"/>
    </location>
</feature>
<dbReference type="Gene3D" id="3.40.50.1950">
    <property type="entry name" value="Flavin prenyltransferase-like"/>
    <property type="match status" value="1"/>
</dbReference>
<dbReference type="GO" id="GO:0004632">
    <property type="term" value="F:phosphopantothenate--cysteine ligase activity"/>
    <property type="evidence" value="ECO:0007669"/>
    <property type="project" value="UniProtKB-UniRule"/>
</dbReference>
<accession>A0A4R7AW00</accession>
<dbReference type="GO" id="GO:0015937">
    <property type="term" value="P:coenzyme A biosynthetic process"/>
    <property type="evidence" value="ECO:0007669"/>
    <property type="project" value="UniProtKB-UniRule"/>
</dbReference>
<comment type="similarity">
    <text evidence="3 4">In the C-terminal section; belongs to the PPC synthetase family.</text>
</comment>
<dbReference type="GO" id="GO:0046872">
    <property type="term" value="F:metal ion binding"/>
    <property type="evidence" value="ECO:0007669"/>
    <property type="project" value="UniProtKB-KW"/>
</dbReference>
<feature type="binding site" evidence="3">
    <location>
        <position position="347"/>
    </location>
    <ligand>
        <name>CTP</name>
        <dbReference type="ChEBI" id="CHEBI:37563"/>
    </ligand>
</feature>
<name>A0A4R7AW00_9NEIS</name>
<evidence type="ECO:0000259" key="6">
    <source>
        <dbReference type="Pfam" id="PF04127"/>
    </source>
</evidence>
<dbReference type="Proteomes" id="UP000295611">
    <property type="component" value="Unassembled WGS sequence"/>
</dbReference>
<dbReference type="EMBL" id="SNZP01000019">
    <property type="protein sequence ID" value="TDR71431.1"/>
    <property type="molecule type" value="Genomic_DNA"/>
</dbReference>
<feature type="binding site" evidence="3">
    <location>
        <position position="343"/>
    </location>
    <ligand>
        <name>CTP</name>
        <dbReference type="ChEBI" id="CHEBI:37563"/>
    </ligand>
</feature>
<dbReference type="InterPro" id="IPR007085">
    <property type="entry name" value="DNA/pantothenate-metab_flavo_C"/>
</dbReference>
<dbReference type="NCBIfam" id="TIGR00521">
    <property type="entry name" value="coaBC_dfp"/>
    <property type="match status" value="1"/>
</dbReference>
<feature type="domain" description="Flavoprotein" evidence="5">
    <location>
        <begin position="13"/>
        <end position="182"/>
    </location>
</feature>
<comment type="pathway">
    <text evidence="3 4">Cofactor biosynthesis; coenzyme A biosynthesis; CoA from (R)-pantothenate: step 2/5.</text>
</comment>
<keyword evidence="3 4" id="KW-0436">Ligase</keyword>